<proteinExistence type="predicted"/>
<protein>
    <submittedName>
        <fullName evidence="1">Uncharacterized protein</fullName>
    </submittedName>
</protein>
<reference evidence="1 2" key="1">
    <citation type="journal article" date="2019" name="Sci. Rep.">
        <title>Orb-weaving spider Araneus ventricosus genome elucidates the spidroin gene catalogue.</title>
        <authorList>
            <person name="Kono N."/>
            <person name="Nakamura H."/>
            <person name="Ohtoshi R."/>
            <person name="Moran D.A.P."/>
            <person name="Shinohara A."/>
            <person name="Yoshida Y."/>
            <person name="Fujiwara M."/>
            <person name="Mori M."/>
            <person name="Tomita M."/>
            <person name="Arakawa K."/>
        </authorList>
    </citation>
    <scope>NUCLEOTIDE SEQUENCE [LARGE SCALE GENOMIC DNA]</scope>
</reference>
<dbReference type="Proteomes" id="UP000499080">
    <property type="component" value="Unassembled WGS sequence"/>
</dbReference>
<dbReference type="EMBL" id="BGPR01004492">
    <property type="protein sequence ID" value="GBN00201.1"/>
    <property type="molecule type" value="Genomic_DNA"/>
</dbReference>
<dbReference type="AlphaFoldDB" id="A0A4Y2KCQ9"/>
<comment type="caution">
    <text evidence="1">The sequence shown here is derived from an EMBL/GenBank/DDBJ whole genome shotgun (WGS) entry which is preliminary data.</text>
</comment>
<keyword evidence="2" id="KW-1185">Reference proteome</keyword>
<organism evidence="1 2">
    <name type="scientific">Araneus ventricosus</name>
    <name type="common">Orbweaver spider</name>
    <name type="synonym">Epeira ventricosa</name>
    <dbReference type="NCBI Taxonomy" id="182803"/>
    <lineage>
        <taxon>Eukaryota</taxon>
        <taxon>Metazoa</taxon>
        <taxon>Ecdysozoa</taxon>
        <taxon>Arthropoda</taxon>
        <taxon>Chelicerata</taxon>
        <taxon>Arachnida</taxon>
        <taxon>Araneae</taxon>
        <taxon>Araneomorphae</taxon>
        <taxon>Entelegynae</taxon>
        <taxon>Araneoidea</taxon>
        <taxon>Araneidae</taxon>
        <taxon>Araneus</taxon>
    </lineage>
</organism>
<name>A0A4Y2KCQ9_ARAVE</name>
<accession>A0A4Y2KCQ9</accession>
<gene>
    <name evidence="1" type="ORF">AVEN_99274_1</name>
</gene>
<evidence type="ECO:0000313" key="1">
    <source>
        <dbReference type="EMBL" id="GBN00201.1"/>
    </source>
</evidence>
<sequence length="107" mass="12058">MQRKHFQEGNRVSVAVIKSSSWMTDGHTQCGESSSGSLTKGKPLQERLFDWCQQQSPSWLLLQEDAKDLLTHRIDRKIFGVVQPHPGGKCCQKATTTDPYHLIPVLP</sequence>
<evidence type="ECO:0000313" key="2">
    <source>
        <dbReference type="Proteomes" id="UP000499080"/>
    </source>
</evidence>